<evidence type="ECO:0000256" key="3">
    <source>
        <dbReference type="ARBA" id="ARBA00022989"/>
    </source>
</evidence>
<dbReference type="Pfam" id="PF01490">
    <property type="entry name" value="Aa_trans"/>
    <property type="match status" value="1"/>
</dbReference>
<feature type="transmembrane region" description="Helical" evidence="6">
    <location>
        <begin position="117"/>
        <end position="139"/>
    </location>
</feature>
<evidence type="ECO:0000259" key="7">
    <source>
        <dbReference type="Pfam" id="PF01490"/>
    </source>
</evidence>
<protein>
    <submittedName>
        <fullName evidence="8">Solute carrier family 36 member 4</fullName>
    </submittedName>
</protein>
<dbReference type="Ensembl" id="ENSOANT00000058603.1">
    <property type="protein sequence ID" value="ENSOANP00000044734.1"/>
    <property type="gene ID" value="ENSOANG00000011707.3"/>
</dbReference>
<evidence type="ECO:0000256" key="1">
    <source>
        <dbReference type="ARBA" id="ARBA00004141"/>
    </source>
</evidence>
<feature type="transmembrane region" description="Helical" evidence="6">
    <location>
        <begin position="237"/>
        <end position="254"/>
    </location>
</feature>
<reference evidence="8 9" key="1">
    <citation type="journal article" date="2008" name="Nature">
        <title>Genome analysis of the platypus reveals unique signatures of evolution.</title>
        <authorList>
            <person name="Warren W.C."/>
            <person name="Hillier L.W."/>
            <person name="Marshall Graves J.A."/>
            <person name="Birney E."/>
            <person name="Ponting C.P."/>
            <person name="Grutzner F."/>
            <person name="Belov K."/>
            <person name="Miller W."/>
            <person name="Clarke L."/>
            <person name="Chinwalla A.T."/>
            <person name="Yang S.P."/>
            <person name="Heger A."/>
            <person name="Locke D.P."/>
            <person name="Miethke P."/>
            <person name="Waters P.D."/>
            <person name="Veyrunes F."/>
            <person name="Fulton L."/>
            <person name="Fulton B."/>
            <person name="Graves T."/>
            <person name="Wallis J."/>
            <person name="Puente X.S."/>
            <person name="Lopez-Otin C."/>
            <person name="Ordonez G.R."/>
            <person name="Eichler E.E."/>
            <person name="Chen L."/>
            <person name="Cheng Z."/>
            <person name="Deakin J.E."/>
            <person name="Alsop A."/>
            <person name="Thompson K."/>
            <person name="Kirby P."/>
            <person name="Papenfuss A.T."/>
            <person name="Wakefield M.J."/>
            <person name="Olender T."/>
            <person name="Lancet D."/>
            <person name="Huttley G.A."/>
            <person name="Smit A.F."/>
            <person name="Pask A."/>
            <person name="Temple-Smith P."/>
            <person name="Batzer M.A."/>
            <person name="Walker J.A."/>
            <person name="Konkel M.K."/>
            <person name="Harris R.S."/>
            <person name="Whittington C.M."/>
            <person name="Wong E.S."/>
            <person name="Gemmell N.J."/>
            <person name="Buschiazzo E."/>
            <person name="Vargas Jentzsch I.M."/>
            <person name="Merkel A."/>
            <person name="Schmitz J."/>
            <person name="Zemann A."/>
            <person name="Churakov G."/>
            <person name="Kriegs J.O."/>
            <person name="Brosius J."/>
            <person name="Murchison E.P."/>
            <person name="Sachidanandam R."/>
            <person name="Smith C."/>
            <person name="Hannon G.J."/>
            <person name="Tsend-Ayush E."/>
            <person name="McMillan D."/>
            <person name="Attenborough R."/>
            <person name="Rens W."/>
            <person name="Ferguson-Smith M."/>
            <person name="Lefevre C.M."/>
            <person name="Sharp J.A."/>
            <person name="Nicholas K.R."/>
            <person name="Ray D.A."/>
            <person name="Kube M."/>
            <person name="Reinhardt R."/>
            <person name="Pringle T.H."/>
            <person name="Taylor J."/>
            <person name="Jones R.C."/>
            <person name="Nixon B."/>
            <person name="Dacheux J.L."/>
            <person name="Niwa H."/>
            <person name="Sekita Y."/>
            <person name="Huang X."/>
            <person name="Stark A."/>
            <person name="Kheradpour P."/>
            <person name="Kellis M."/>
            <person name="Flicek P."/>
            <person name="Chen Y."/>
            <person name="Webber C."/>
            <person name="Hardison R."/>
            <person name="Nelson J."/>
            <person name="Hallsworth-Pepin K."/>
            <person name="Delehaunty K."/>
            <person name="Markovic C."/>
            <person name="Minx P."/>
            <person name="Feng Y."/>
            <person name="Kremitzki C."/>
            <person name="Mitreva M."/>
            <person name="Glasscock J."/>
            <person name="Wylie T."/>
            <person name="Wohldmann P."/>
            <person name="Thiru P."/>
            <person name="Nhan M.N."/>
            <person name="Pohl C.S."/>
            <person name="Smith S.M."/>
            <person name="Hou S."/>
            <person name="Nefedov M."/>
            <person name="de Jong P.J."/>
            <person name="Renfree M.B."/>
            <person name="Mardis E.R."/>
            <person name="Wilson R.K."/>
        </authorList>
    </citation>
    <scope>NUCLEOTIDE SEQUENCE [LARGE SCALE GENOMIC DNA]</scope>
    <source>
        <strain evidence="8 9">Glennie</strain>
    </source>
</reference>
<dbReference type="AlphaFoldDB" id="A0A6I8NTX6"/>
<reference evidence="8" key="3">
    <citation type="submission" date="2025-09" db="UniProtKB">
        <authorList>
            <consortium name="Ensembl"/>
        </authorList>
    </citation>
    <scope>IDENTIFICATION</scope>
    <source>
        <strain evidence="8">Glennie</strain>
    </source>
</reference>
<organism evidence="8 9">
    <name type="scientific">Ornithorhynchus anatinus</name>
    <name type="common">Duckbill platypus</name>
    <dbReference type="NCBI Taxonomy" id="9258"/>
    <lineage>
        <taxon>Eukaryota</taxon>
        <taxon>Metazoa</taxon>
        <taxon>Chordata</taxon>
        <taxon>Craniata</taxon>
        <taxon>Vertebrata</taxon>
        <taxon>Euteleostomi</taxon>
        <taxon>Mammalia</taxon>
        <taxon>Monotremata</taxon>
        <taxon>Ornithorhynchidae</taxon>
        <taxon>Ornithorhynchus</taxon>
    </lineage>
</organism>
<feature type="compositionally biased region" description="Low complexity" evidence="5">
    <location>
        <begin position="28"/>
        <end position="42"/>
    </location>
</feature>
<evidence type="ECO:0000313" key="8">
    <source>
        <dbReference type="Ensembl" id="ENSOANP00000044734.1"/>
    </source>
</evidence>
<feature type="transmembrane region" description="Helical" evidence="6">
    <location>
        <begin position="410"/>
        <end position="436"/>
    </location>
</feature>
<keyword evidence="9" id="KW-1185">Reference proteome</keyword>
<feature type="transmembrane region" description="Helical" evidence="6">
    <location>
        <begin position="383"/>
        <end position="404"/>
    </location>
</feature>
<evidence type="ECO:0000313" key="9">
    <source>
        <dbReference type="Proteomes" id="UP000002279"/>
    </source>
</evidence>
<evidence type="ECO:0000256" key="2">
    <source>
        <dbReference type="ARBA" id="ARBA00022692"/>
    </source>
</evidence>
<evidence type="ECO:0000256" key="6">
    <source>
        <dbReference type="SAM" id="Phobius"/>
    </source>
</evidence>
<feature type="transmembrane region" description="Helical" evidence="6">
    <location>
        <begin position="448"/>
        <end position="467"/>
    </location>
</feature>
<accession>A0A6I8NTX6</accession>
<dbReference type="InterPro" id="IPR013057">
    <property type="entry name" value="AA_transpt_TM"/>
</dbReference>
<feature type="transmembrane region" description="Helical" evidence="6">
    <location>
        <begin position="260"/>
        <end position="282"/>
    </location>
</feature>
<keyword evidence="2 6" id="KW-0812">Transmembrane</keyword>
<feature type="domain" description="Amino acid transporter transmembrane" evidence="7">
    <location>
        <begin position="279"/>
        <end position="467"/>
    </location>
</feature>
<dbReference type="PANTHER" id="PTHR22950">
    <property type="entry name" value="AMINO ACID TRANSPORTER"/>
    <property type="match status" value="1"/>
</dbReference>
<evidence type="ECO:0000256" key="5">
    <source>
        <dbReference type="SAM" id="MobiDB-lite"/>
    </source>
</evidence>
<dbReference type="Proteomes" id="UP000002279">
    <property type="component" value="Chromosome 20"/>
</dbReference>
<name>A0A6I8NTX6_ORNAN</name>
<gene>
    <name evidence="8" type="primary">SLC36A4</name>
</gene>
<proteinExistence type="predicted"/>
<sequence>MLSSRAPPQARRKLPPGPDFHRGGSAGAPGEMETAAPAAAMAGEELDMDVMKPLIEEQNSDGASDEEQEHELLPVQKHYQLGGQEGISFVQTLTHLLKGNIGTGLLGLPLAIKNAGIVLGPISLVFIGIISVHCMHILVRCSHFLCQRLKKPTLGYSDTVSFAMEVGPWSCLQKQASWGRYIVDFFLVITQLGFCSVYIVFLAENVKQIHEGFLESRVFFLNGTNEAGAYERRSVDLRIYMLCFLPFMVLLVFIRDLKNLSMLSLLANVSMAISLVIIYQYIVRVLPLENQMKETKRFPQALNIGMGIVTTLYITLATLGYMRFHEEIKGSITLNLPQDKWLYQSVKILYSFGIFVTYSIQFYVPAEIIIPAVTFKFQKKWRLICEFVVRSFLVAITCAVAILIPRLDLVISFVGAVSSSTLALILPPLVEILTFYKENLCSWIIFKDISIAVIGVVGFLTGTYVTVEEIIYPPPTSLINTTQSPFLALNTSHLTFGDK</sequence>
<keyword evidence="3 6" id="KW-1133">Transmembrane helix</keyword>
<dbReference type="Bgee" id="ENSOANG00000011707">
    <property type="expression patterns" value="Expressed in endometrium and 8 other cell types or tissues"/>
</dbReference>
<evidence type="ECO:0000256" key="4">
    <source>
        <dbReference type="ARBA" id="ARBA00023136"/>
    </source>
</evidence>
<dbReference type="GO" id="GO:0016020">
    <property type="term" value="C:membrane"/>
    <property type="evidence" value="ECO:0007669"/>
    <property type="project" value="UniProtKB-SubCell"/>
</dbReference>
<reference evidence="8" key="2">
    <citation type="submission" date="2025-08" db="UniProtKB">
        <authorList>
            <consortium name="Ensembl"/>
        </authorList>
    </citation>
    <scope>IDENTIFICATION</scope>
    <source>
        <strain evidence="8">Glennie</strain>
    </source>
</reference>
<feature type="transmembrane region" description="Helical" evidence="6">
    <location>
        <begin position="302"/>
        <end position="321"/>
    </location>
</feature>
<keyword evidence="4 6" id="KW-0472">Membrane</keyword>
<dbReference type="GeneTree" id="ENSGT00940000160117"/>
<dbReference type="PANTHER" id="PTHR22950:SF190">
    <property type="entry name" value="NEUTRAL AMINO ACID UNIPORTER 4"/>
    <property type="match status" value="1"/>
</dbReference>
<feature type="transmembrane region" description="Helical" evidence="6">
    <location>
        <begin position="182"/>
        <end position="203"/>
    </location>
</feature>
<feature type="region of interest" description="Disordered" evidence="5">
    <location>
        <begin position="1"/>
        <end position="42"/>
    </location>
</feature>
<comment type="subcellular location">
    <subcellularLocation>
        <location evidence="1">Membrane</location>
        <topology evidence="1">Multi-pass membrane protein</topology>
    </subcellularLocation>
</comment>